<dbReference type="SUPFAM" id="SSF52980">
    <property type="entry name" value="Restriction endonuclease-like"/>
    <property type="match status" value="1"/>
</dbReference>
<gene>
    <name evidence="3" type="ordered locus">Desaci_1244</name>
</gene>
<sequence>MPRYSYRKFNATRKRYGVRFNSKQGHQFLIILAILVIGYFINHPYLFLGIGSLVLFIYFYEKWSVRQAIRKSGIEQIDLMGGTDFEKRLQVLFNDLGYRAKLTPKNDFGADVIVEKYNGGRTVVQAKRYSRPVGLKAVQEVIGAMAYYDAINAIVITNQNFTQQAERLALKNKVELWDRQKLIYMINSALKNKVLPARLKPS</sequence>
<keyword evidence="1" id="KW-0812">Transmembrane</keyword>
<dbReference type="Pfam" id="PF04471">
    <property type="entry name" value="Mrr_cat"/>
    <property type="match status" value="1"/>
</dbReference>
<dbReference type="PANTHER" id="PTHR30015:SF6">
    <property type="entry name" value="SLL1429 PROTEIN"/>
    <property type="match status" value="1"/>
</dbReference>
<dbReference type="STRING" id="646529.Desaci_1244"/>
<reference evidence="3 4" key="1">
    <citation type="journal article" date="2012" name="J. Bacteriol.">
        <title>Complete genome sequences of Desulfosporosinus orientis DSM765T, Desulfosporosinus youngiae DSM17734T, Desulfosporosinus meridiei DSM13257T, and Desulfosporosinus acidiphilus DSM22704T.</title>
        <authorList>
            <person name="Pester M."/>
            <person name="Brambilla E."/>
            <person name="Alazard D."/>
            <person name="Rattei T."/>
            <person name="Weinmaier T."/>
            <person name="Han J."/>
            <person name="Lucas S."/>
            <person name="Lapidus A."/>
            <person name="Cheng J.F."/>
            <person name="Goodwin L."/>
            <person name="Pitluck S."/>
            <person name="Peters L."/>
            <person name="Ovchinnikova G."/>
            <person name="Teshima H."/>
            <person name="Detter J.C."/>
            <person name="Han C.S."/>
            <person name="Tapia R."/>
            <person name="Land M.L."/>
            <person name="Hauser L."/>
            <person name="Kyrpides N.C."/>
            <person name="Ivanova N.N."/>
            <person name="Pagani I."/>
            <person name="Huntmann M."/>
            <person name="Wei C.L."/>
            <person name="Davenport K.W."/>
            <person name="Daligault H."/>
            <person name="Chain P.S."/>
            <person name="Chen A."/>
            <person name="Mavromatis K."/>
            <person name="Markowitz V."/>
            <person name="Szeto E."/>
            <person name="Mikhailova N."/>
            <person name="Pati A."/>
            <person name="Wagner M."/>
            <person name="Woyke T."/>
            <person name="Ollivier B."/>
            <person name="Klenk H.P."/>
            <person name="Spring S."/>
            <person name="Loy A."/>
        </authorList>
    </citation>
    <scope>NUCLEOTIDE SEQUENCE [LARGE SCALE GENOMIC DNA]</scope>
    <source>
        <strain evidence="4">DSM 22704 / JCM 16185 / SJ4</strain>
    </source>
</reference>
<keyword evidence="1" id="KW-1133">Transmembrane helix</keyword>
<dbReference type="GO" id="GO:0009307">
    <property type="term" value="P:DNA restriction-modification system"/>
    <property type="evidence" value="ECO:0007669"/>
    <property type="project" value="InterPro"/>
</dbReference>
<dbReference type="KEGG" id="dai:Desaci_1244"/>
<dbReference type="Proteomes" id="UP000002892">
    <property type="component" value="Chromosome"/>
</dbReference>
<dbReference type="AlphaFoldDB" id="I4D399"/>
<keyword evidence="3" id="KW-0255">Endonuclease</keyword>
<dbReference type="Gene3D" id="3.40.1350.10">
    <property type="match status" value="1"/>
</dbReference>
<dbReference type="RefSeq" id="WP_014826280.1">
    <property type="nucleotide sequence ID" value="NC_018068.1"/>
</dbReference>
<dbReference type="InterPro" id="IPR052906">
    <property type="entry name" value="Type_IV_Methyl-Rstrct_Enzyme"/>
</dbReference>
<dbReference type="eggNOG" id="COG1787">
    <property type="taxonomic scope" value="Bacteria"/>
</dbReference>
<dbReference type="PANTHER" id="PTHR30015">
    <property type="entry name" value="MRR RESTRICTION SYSTEM PROTEIN"/>
    <property type="match status" value="1"/>
</dbReference>
<organism evidence="3 4">
    <name type="scientific">Desulfosporosinus acidiphilus (strain DSM 22704 / JCM 16185 / SJ4)</name>
    <dbReference type="NCBI Taxonomy" id="646529"/>
    <lineage>
        <taxon>Bacteria</taxon>
        <taxon>Bacillati</taxon>
        <taxon>Bacillota</taxon>
        <taxon>Clostridia</taxon>
        <taxon>Eubacteriales</taxon>
        <taxon>Desulfitobacteriaceae</taxon>
        <taxon>Desulfosporosinus</taxon>
    </lineage>
</organism>
<keyword evidence="4" id="KW-1185">Reference proteome</keyword>
<dbReference type="REBASE" id="49207">
    <property type="entry name" value="DacSJ4MrrP"/>
</dbReference>
<keyword evidence="3" id="KW-0378">Hydrolase</keyword>
<name>I4D399_DESAJ</name>
<dbReference type="InterPro" id="IPR011856">
    <property type="entry name" value="tRNA_endonuc-like_dom_sf"/>
</dbReference>
<dbReference type="InterPro" id="IPR007560">
    <property type="entry name" value="Restrct_endonuc_IV_Mrr"/>
</dbReference>
<evidence type="ECO:0000313" key="4">
    <source>
        <dbReference type="Proteomes" id="UP000002892"/>
    </source>
</evidence>
<dbReference type="EMBL" id="CP003639">
    <property type="protein sequence ID" value="AFM40273.1"/>
    <property type="molecule type" value="Genomic_DNA"/>
</dbReference>
<dbReference type="OrthoDB" id="9797274at2"/>
<keyword evidence="3" id="KW-0540">Nuclease</keyword>
<dbReference type="InterPro" id="IPR011335">
    <property type="entry name" value="Restrct_endonuc-II-like"/>
</dbReference>
<dbReference type="GO" id="GO:0015666">
    <property type="term" value="F:restriction endodeoxyribonuclease activity"/>
    <property type="evidence" value="ECO:0007669"/>
    <property type="project" value="TreeGrafter"/>
</dbReference>
<evidence type="ECO:0000259" key="2">
    <source>
        <dbReference type="Pfam" id="PF04471"/>
    </source>
</evidence>
<feature type="transmembrane region" description="Helical" evidence="1">
    <location>
        <begin position="20"/>
        <end position="39"/>
    </location>
</feature>
<dbReference type="GO" id="GO:0003677">
    <property type="term" value="F:DNA binding"/>
    <property type="evidence" value="ECO:0007669"/>
    <property type="project" value="InterPro"/>
</dbReference>
<dbReference type="HOGENOM" id="CLU_101688_1_1_9"/>
<accession>I4D399</accession>
<keyword evidence="1" id="KW-0472">Membrane</keyword>
<evidence type="ECO:0000313" key="3">
    <source>
        <dbReference type="EMBL" id="AFM40273.1"/>
    </source>
</evidence>
<proteinExistence type="predicted"/>
<feature type="domain" description="Restriction endonuclease type IV Mrr" evidence="2">
    <location>
        <begin position="78"/>
        <end position="186"/>
    </location>
</feature>
<protein>
    <submittedName>
        <fullName evidence="3">Putative endonuclease related to Holliday junction resolvase</fullName>
    </submittedName>
</protein>
<evidence type="ECO:0000256" key="1">
    <source>
        <dbReference type="SAM" id="Phobius"/>
    </source>
</evidence>